<evidence type="ECO:0000313" key="4">
    <source>
        <dbReference type="Proteomes" id="UP000016620"/>
    </source>
</evidence>
<sequence length="122" mass="14196">MSLESSVRLAIDEQIPPEEDVPREKKPKSPDAPKEIDTDKPLIKNIDDKDKFEWIELRTKYANKIYWLLLAEIVFLGVIVFLDGFNVWGFKIKEWLLGSVFCGTLTHTFLLVKTIVKNLFTR</sequence>
<keyword evidence="2" id="KW-0472">Membrane</keyword>
<dbReference type="RefSeq" id="WP_021088185.1">
    <property type="nucleotide sequence ID" value="NZ_ANNG01000039.1"/>
</dbReference>
<dbReference type="AlphaFoldDB" id="U2GGQ9"/>
<organism evidence="3 4">
    <name type="scientific">Campylobacter concisus UNSWCS</name>
    <dbReference type="NCBI Taxonomy" id="1242968"/>
    <lineage>
        <taxon>Bacteria</taxon>
        <taxon>Pseudomonadati</taxon>
        <taxon>Campylobacterota</taxon>
        <taxon>Epsilonproteobacteria</taxon>
        <taxon>Campylobacterales</taxon>
        <taxon>Campylobacteraceae</taxon>
        <taxon>Campylobacter</taxon>
    </lineage>
</organism>
<protein>
    <recommendedName>
        <fullName evidence="5">2TM domain-containing protein</fullName>
    </recommendedName>
</protein>
<feature type="transmembrane region" description="Helical" evidence="2">
    <location>
        <begin position="95"/>
        <end position="116"/>
    </location>
</feature>
<dbReference type="EMBL" id="ANNG01000039">
    <property type="protein sequence ID" value="ERJ27289.1"/>
    <property type="molecule type" value="Genomic_DNA"/>
</dbReference>
<feature type="transmembrane region" description="Helical" evidence="2">
    <location>
        <begin position="65"/>
        <end position="89"/>
    </location>
</feature>
<keyword evidence="2" id="KW-0812">Transmembrane</keyword>
<evidence type="ECO:0008006" key="5">
    <source>
        <dbReference type="Google" id="ProtNLM"/>
    </source>
</evidence>
<feature type="region of interest" description="Disordered" evidence="1">
    <location>
        <begin position="1"/>
        <end position="38"/>
    </location>
</feature>
<dbReference type="Proteomes" id="UP000016620">
    <property type="component" value="Unassembled WGS sequence"/>
</dbReference>
<evidence type="ECO:0000256" key="2">
    <source>
        <dbReference type="SAM" id="Phobius"/>
    </source>
</evidence>
<keyword evidence="2" id="KW-1133">Transmembrane helix</keyword>
<evidence type="ECO:0000256" key="1">
    <source>
        <dbReference type="SAM" id="MobiDB-lite"/>
    </source>
</evidence>
<evidence type="ECO:0000313" key="3">
    <source>
        <dbReference type="EMBL" id="ERJ27289.1"/>
    </source>
</evidence>
<feature type="compositionally biased region" description="Basic and acidic residues" evidence="1">
    <location>
        <begin position="20"/>
        <end position="38"/>
    </location>
</feature>
<reference evidence="3 4" key="1">
    <citation type="journal article" date="2013" name="BMC Genomics">
        <title>Comparative genomics of Campylobacter concisus isolates reveals genetic diversity and provides insights into disease association.</title>
        <authorList>
            <person name="Deshpande N.P."/>
            <person name="Kaakoush N.O."/>
            <person name="Wilkins M.R."/>
            <person name="Mitchell H.M."/>
        </authorList>
    </citation>
    <scope>NUCLEOTIDE SEQUENCE [LARGE SCALE GENOMIC DNA]</scope>
    <source>
        <strain evidence="3 4">UNSWCS</strain>
    </source>
</reference>
<comment type="caution">
    <text evidence="3">The sequence shown here is derived from an EMBL/GenBank/DDBJ whole genome shotgun (WGS) entry which is preliminary data.</text>
</comment>
<accession>U2GGQ9</accession>
<proteinExistence type="predicted"/>
<name>U2GGQ9_9BACT</name>
<dbReference type="PATRIC" id="fig|1242968.3.peg.1776"/>
<gene>
    <name evidence="3" type="ORF">UNSWCS_1375</name>
</gene>